<dbReference type="PANTHER" id="PTHR12126">
    <property type="entry name" value="NADH-UBIQUINONE OXIDOREDUCTASE 39 KDA SUBUNIT-RELATED"/>
    <property type="match status" value="1"/>
</dbReference>
<evidence type="ECO:0000313" key="4">
    <source>
        <dbReference type="Proteomes" id="UP000198876"/>
    </source>
</evidence>
<name>A0A1I2LCS5_9EURY</name>
<protein>
    <submittedName>
        <fullName evidence="3">Uncharacterized conserved protein YbjT, contains NAD(P)-binding and DUF2867 domains</fullName>
    </submittedName>
</protein>
<evidence type="ECO:0000256" key="1">
    <source>
        <dbReference type="SAM" id="MobiDB-lite"/>
    </source>
</evidence>
<feature type="compositionally biased region" description="Low complexity" evidence="1">
    <location>
        <begin position="323"/>
        <end position="334"/>
    </location>
</feature>
<accession>A0A1I2LCS5</accession>
<dbReference type="RefSeq" id="WP_092887190.1">
    <property type="nucleotide sequence ID" value="NZ_FOOQ01000001.1"/>
</dbReference>
<dbReference type="InterPro" id="IPR036291">
    <property type="entry name" value="NAD(P)-bd_dom_sf"/>
</dbReference>
<feature type="domain" description="NAD(P)-binding" evidence="2">
    <location>
        <begin position="7"/>
        <end position="142"/>
    </location>
</feature>
<proteinExistence type="predicted"/>
<dbReference type="OrthoDB" id="358920at2157"/>
<dbReference type="GO" id="GO:0044877">
    <property type="term" value="F:protein-containing complex binding"/>
    <property type="evidence" value="ECO:0007669"/>
    <property type="project" value="TreeGrafter"/>
</dbReference>
<reference evidence="4" key="1">
    <citation type="submission" date="2016-10" db="EMBL/GenBank/DDBJ databases">
        <authorList>
            <person name="Varghese N."/>
            <person name="Submissions S."/>
        </authorList>
    </citation>
    <scope>NUCLEOTIDE SEQUENCE [LARGE SCALE GENOMIC DNA]</scope>
    <source>
        <strain evidence="4">CGMCC 1.7739</strain>
    </source>
</reference>
<feature type="region of interest" description="Disordered" evidence="1">
    <location>
        <begin position="292"/>
        <end position="334"/>
    </location>
</feature>
<dbReference type="Pfam" id="PF13460">
    <property type="entry name" value="NAD_binding_10"/>
    <property type="match status" value="1"/>
</dbReference>
<evidence type="ECO:0000313" key="3">
    <source>
        <dbReference type="EMBL" id="SFF77074.1"/>
    </source>
</evidence>
<sequence length="334" mass="35605">MRVLVTGATGFVGSHLVPALLDAGHDVTVLTRDADHYDGPESVRIVEGNVLESGTFESALDVDAAYYLVHSMASGDDFEREDRLGARNFARAASEAGVKRVIYLGGLGEERDKLSPHLRSRREVEFILEDGDYEVTTLRAAIVVGDGSAGFETVRQLAARLPVMLTPRWVDTPCQPIAIGDVVQYLVGVLDAPETAGETYEIGGPDVLTYGEMLARVGEQMGRKPRLIEIPVLSPGLSSYWVGLVTDIPASVARPLIEGLKNKVVVHDDSIKDHVSVDLTTFDEAVKNALASAETADEESGVVPPFGEDADENEDGEARAADSDAGAGSSAVDD</sequence>
<dbReference type="Gene3D" id="3.40.50.720">
    <property type="entry name" value="NAD(P)-binding Rossmann-like Domain"/>
    <property type="match status" value="1"/>
</dbReference>
<dbReference type="PANTHER" id="PTHR12126:SF11">
    <property type="entry name" value="NADH DEHYDROGENASE [UBIQUINONE] 1 ALPHA SUBCOMPLEX SUBUNIT 9, MITOCHONDRIAL"/>
    <property type="match status" value="1"/>
</dbReference>
<keyword evidence="4" id="KW-1185">Reference proteome</keyword>
<evidence type="ECO:0000259" key="2">
    <source>
        <dbReference type="Pfam" id="PF13460"/>
    </source>
</evidence>
<organism evidence="3 4">
    <name type="scientific">Halopelagius inordinatus</name>
    <dbReference type="NCBI Taxonomy" id="553467"/>
    <lineage>
        <taxon>Archaea</taxon>
        <taxon>Methanobacteriati</taxon>
        <taxon>Methanobacteriota</taxon>
        <taxon>Stenosarchaea group</taxon>
        <taxon>Halobacteria</taxon>
        <taxon>Halobacteriales</taxon>
        <taxon>Haloferacaceae</taxon>
    </lineage>
</organism>
<gene>
    <name evidence="3" type="ORF">SAMN04488063_0219</name>
</gene>
<dbReference type="SUPFAM" id="SSF51735">
    <property type="entry name" value="NAD(P)-binding Rossmann-fold domains"/>
    <property type="match status" value="1"/>
</dbReference>
<dbReference type="STRING" id="553467.SAMN04488063_0219"/>
<dbReference type="InterPro" id="IPR051207">
    <property type="entry name" value="ComplexI_NDUFA9_subunit"/>
</dbReference>
<dbReference type="EMBL" id="FOOQ01000001">
    <property type="protein sequence ID" value="SFF77074.1"/>
    <property type="molecule type" value="Genomic_DNA"/>
</dbReference>
<dbReference type="Proteomes" id="UP000198876">
    <property type="component" value="Unassembled WGS sequence"/>
</dbReference>
<dbReference type="InterPro" id="IPR016040">
    <property type="entry name" value="NAD(P)-bd_dom"/>
</dbReference>
<dbReference type="AlphaFoldDB" id="A0A1I2LCS5"/>